<organism evidence="3 4">
    <name type="scientific">Roseofilum acuticapitatum BLCC-M154</name>
    <dbReference type="NCBI Taxonomy" id="3022444"/>
    <lineage>
        <taxon>Bacteria</taxon>
        <taxon>Bacillati</taxon>
        <taxon>Cyanobacteriota</taxon>
        <taxon>Cyanophyceae</taxon>
        <taxon>Desertifilales</taxon>
        <taxon>Desertifilaceae</taxon>
        <taxon>Roseofilum</taxon>
        <taxon>Roseofilum acuticapitatum</taxon>
    </lineage>
</organism>
<gene>
    <name evidence="3" type="ORF">PMG71_17800</name>
</gene>
<evidence type="ECO:0000259" key="2">
    <source>
        <dbReference type="Pfam" id="PF00171"/>
    </source>
</evidence>
<keyword evidence="1" id="KW-0560">Oxidoreductase</keyword>
<dbReference type="InterPro" id="IPR015590">
    <property type="entry name" value="Aldehyde_DH_dom"/>
</dbReference>
<dbReference type="InterPro" id="IPR016161">
    <property type="entry name" value="Ald_DH/histidinol_DH"/>
</dbReference>
<dbReference type="Pfam" id="PF00171">
    <property type="entry name" value="Aldedh"/>
    <property type="match status" value="1"/>
</dbReference>
<dbReference type="InterPro" id="IPR016163">
    <property type="entry name" value="Ald_DH_C"/>
</dbReference>
<name>A0ABT7AWI9_9CYAN</name>
<dbReference type="Gene3D" id="3.40.309.10">
    <property type="entry name" value="Aldehyde Dehydrogenase, Chain A, domain 2"/>
    <property type="match status" value="1"/>
</dbReference>
<dbReference type="SUPFAM" id="SSF53720">
    <property type="entry name" value="ALDH-like"/>
    <property type="match status" value="1"/>
</dbReference>
<comment type="caution">
    <text evidence="3">The sequence shown here is derived from an EMBL/GenBank/DDBJ whole genome shotgun (WGS) entry which is preliminary data.</text>
</comment>
<sequence length="470" mass="50396">MNTTNHQTELDKIQQEVHLLLERAEKAAHVFSRYPTKQVKQIVEAMVEAGKEKAEFYAEWLVSETGSGNVSDNVKKNLDCSVGLLNRYRIADFIEPKIDEEKKIMSFPKPAGVIAALIPSTNPVMTVYYKAIISVMTRNAIIFSPHPAGQNCSIHVVDLMAEVAEQAGAPSGVIQTIRQPSLLALNALMASPKISAILATGGPKRVREAYRSGNPAMGMGPGNVPCFVHESADIERAAAQIITSNSFDHALPCVCESVVLADRTIAPQLKVALGRSGGYFVTDEAAQKLRNYLFLETGLNRKAIGKSALWIAQQVGFSVPKDTKSLLVEIHAVGDREPLSQEKMFPVMGYIQVDGIEGAIERAVAMLEAIGKGHSAVIHSDDPAIVARYAAALPVCRIAVNTQGVQGSSGVSTNLTMGPVIGTGFFGGSSVDDNIGPQYLVQWSRAAYPADSKVSLQDRAEAIAELSGEA</sequence>
<dbReference type="InterPro" id="IPR016162">
    <property type="entry name" value="Ald_DH_N"/>
</dbReference>
<dbReference type="Gene3D" id="3.40.605.10">
    <property type="entry name" value="Aldehyde Dehydrogenase, Chain A, domain 1"/>
    <property type="match status" value="1"/>
</dbReference>
<reference evidence="3 4" key="1">
    <citation type="submission" date="2023-01" db="EMBL/GenBank/DDBJ databases">
        <title>Novel diversity within Roseofilum (Cyanobacteria; Desertifilaceae) from marine benthic mats with descriptions of four novel species.</title>
        <authorList>
            <person name="Wang Y."/>
            <person name="Berthold D.E."/>
            <person name="Hu J."/>
            <person name="Lefler F.W."/>
            <person name="Laughinghouse H.D. IV."/>
        </authorList>
    </citation>
    <scope>NUCLEOTIDE SEQUENCE [LARGE SCALE GENOMIC DNA]</scope>
    <source>
        <strain evidence="3 4">BLCC-M154</strain>
    </source>
</reference>
<proteinExistence type="predicted"/>
<accession>A0ABT7AWI9</accession>
<evidence type="ECO:0000313" key="4">
    <source>
        <dbReference type="Proteomes" id="UP001235303"/>
    </source>
</evidence>
<evidence type="ECO:0000256" key="1">
    <source>
        <dbReference type="ARBA" id="ARBA00023002"/>
    </source>
</evidence>
<protein>
    <submittedName>
        <fullName evidence="3">Aldehyde dehydrogenase family protein</fullName>
    </submittedName>
</protein>
<feature type="domain" description="Aldehyde dehydrogenase" evidence="2">
    <location>
        <begin position="14"/>
        <end position="270"/>
    </location>
</feature>
<dbReference type="PANTHER" id="PTHR11699">
    <property type="entry name" value="ALDEHYDE DEHYDROGENASE-RELATED"/>
    <property type="match status" value="1"/>
</dbReference>
<dbReference type="RefSeq" id="WP_283755040.1">
    <property type="nucleotide sequence ID" value="NZ_JAQOSP010000109.1"/>
</dbReference>
<keyword evidence="4" id="KW-1185">Reference proteome</keyword>
<evidence type="ECO:0000313" key="3">
    <source>
        <dbReference type="EMBL" id="MDJ1171286.1"/>
    </source>
</evidence>
<dbReference type="EMBL" id="JAQOSP010000109">
    <property type="protein sequence ID" value="MDJ1171286.1"/>
    <property type="molecule type" value="Genomic_DNA"/>
</dbReference>
<dbReference type="Proteomes" id="UP001235303">
    <property type="component" value="Unassembled WGS sequence"/>
</dbReference>